<protein>
    <submittedName>
        <fullName evidence="1">Uncharacterized protein</fullName>
    </submittedName>
</protein>
<dbReference type="Proteomes" id="UP000582231">
    <property type="component" value="Unassembled WGS sequence"/>
</dbReference>
<dbReference type="EMBL" id="JACCBF010000001">
    <property type="protein sequence ID" value="NYD32684.1"/>
    <property type="molecule type" value="Genomic_DNA"/>
</dbReference>
<dbReference type="Pfam" id="PF19730">
    <property type="entry name" value="DUF6221"/>
    <property type="match status" value="1"/>
</dbReference>
<dbReference type="InterPro" id="IPR046193">
    <property type="entry name" value="DUF6221"/>
</dbReference>
<proteinExistence type="predicted"/>
<dbReference type="AlphaFoldDB" id="A0A852RXV7"/>
<organism evidence="1 2">
    <name type="scientific">Nocardioides kongjuensis</name>
    <dbReference type="NCBI Taxonomy" id="349522"/>
    <lineage>
        <taxon>Bacteria</taxon>
        <taxon>Bacillati</taxon>
        <taxon>Actinomycetota</taxon>
        <taxon>Actinomycetes</taxon>
        <taxon>Propionibacteriales</taxon>
        <taxon>Nocardioidaceae</taxon>
        <taxon>Nocardioides</taxon>
    </lineage>
</organism>
<comment type="caution">
    <text evidence="1">The sequence shown here is derived from an EMBL/GenBank/DDBJ whole genome shotgun (WGS) entry which is preliminary data.</text>
</comment>
<name>A0A852RXV7_9ACTN</name>
<gene>
    <name evidence="1" type="ORF">BJ958_004230</name>
</gene>
<keyword evidence="2" id="KW-1185">Reference proteome</keyword>
<evidence type="ECO:0000313" key="2">
    <source>
        <dbReference type="Proteomes" id="UP000582231"/>
    </source>
</evidence>
<sequence length="183" mass="20602">MSSFQQPEVSASRSTRVRWTTDPAPFLEARTDEDHQAADSMLRFARHLPLVEQIRATTSDRSGQGSGRRAGIHVQAEPDWDGTPGSIHWVPMVHRETAEFAARFNPDRAELDAAARYAIVRLHRATDDGTCRICMVVEDGRPIPIAYPCMTLRTLTWPYADHPDYDKSWEEDDADFFGGPSVC</sequence>
<evidence type="ECO:0000313" key="1">
    <source>
        <dbReference type="EMBL" id="NYD32684.1"/>
    </source>
</evidence>
<dbReference type="RefSeq" id="WP_179728829.1">
    <property type="nucleotide sequence ID" value="NZ_BAABEF010000001.1"/>
</dbReference>
<reference evidence="1 2" key="1">
    <citation type="submission" date="2020-07" db="EMBL/GenBank/DDBJ databases">
        <title>Sequencing the genomes of 1000 actinobacteria strains.</title>
        <authorList>
            <person name="Klenk H.-P."/>
        </authorList>
    </citation>
    <scope>NUCLEOTIDE SEQUENCE [LARGE SCALE GENOMIC DNA]</scope>
    <source>
        <strain evidence="1 2">DSM 19082</strain>
    </source>
</reference>
<accession>A0A852RXV7</accession>